<dbReference type="Proteomes" id="UP000515125">
    <property type="component" value="Unplaced"/>
</dbReference>
<gene>
    <name evidence="16" type="primary">LOC34618616</name>
</gene>
<protein>
    <recommendedName>
        <fullName evidence="10">Coatomer subunit delta</fullName>
    </recommendedName>
</protein>
<dbReference type="InterPro" id="IPR027059">
    <property type="entry name" value="Coatomer_dsu"/>
</dbReference>
<name>A0A6P6RS60_9EIME</name>
<dbReference type="GO" id="GO:0000139">
    <property type="term" value="C:Golgi membrane"/>
    <property type="evidence" value="ECO:0007669"/>
    <property type="project" value="UniProtKB-SubCell"/>
</dbReference>
<keyword evidence="15" id="KW-1185">Reference proteome</keyword>
<dbReference type="PROSITE" id="PS51072">
    <property type="entry name" value="MHD"/>
    <property type="match status" value="1"/>
</dbReference>
<dbReference type="InterPro" id="IPR036168">
    <property type="entry name" value="AP2_Mu_C_sf"/>
</dbReference>
<keyword evidence="7 10" id="KW-0333">Golgi apparatus</keyword>
<reference evidence="16" key="1">
    <citation type="submission" date="2025-08" db="UniProtKB">
        <authorList>
            <consortium name="RefSeq"/>
        </authorList>
    </citation>
    <scope>IDENTIFICATION</scope>
</reference>
<feature type="coiled-coil region" evidence="12">
    <location>
        <begin position="142"/>
        <end position="182"/>
    </location>
</feature>
<dbReference type="PANTHER" id="PTHR10121:SF0">
    <property type="entry name" value="COATOMER SUBUNIT DELTA"/>
    <property type="match status" value="1"/>
</dbReference>
<dbReference type="GO" id="GO:0006888">
    <property type="term" value="P:endoplasmic reticulum to Golgi vesicle-mediated transport"/>
    <property type="evidence" value="ECO:0007669"/>
    <property type="project" value="TreeGrafter"/>
</dbReference>
<evidence type="ECO:0000256" key="1">
    <source>
        <dbReference type="ARBA" id="ARBA00010516"/>
    </source>
</evidence>
<dbReference type="GO" id="GO:0030126">
    <property type="term" value="C:COPI vesicle coat"/>
    <property type="evidence" value="ECO:0007669"/>
    <property type="project" value="UniProtKB-UniRule"/>
</dbReference>
<dbReference type="CDD" id="cd09254">
    <property type="entry name" value="AP_delta-COPI_MHD"/>
    <property type="match status" value="1"/>
</dbReference>
<dbReference type="OrthoDB" id="10266042at2759"/>
<comment type="subunit">
    <text evidence="2 10">Oligomeric complex that consists of at least the alpha, beta, beta', gamma, delta, epsilon and zeta subunits.</text>
</comment>
<evidence type="ECO:0000256" key="4">
    <source>
        <dbReference type="ARBA" id="ARBA00022490"/>
    </source>
</evidence>
<feature type="domain" description="MHD" evidence="14">
    <location>
        <begin position="301"/>
        <end position="539"/>
    </location>
</feature>
<evidence type="ECO:0000256" key="13">
    <source>
        <dbReference type="SAM" id="MobiDB-lite"/>
    </source>
</evidence>
<dbReference type="CDD" id="cd14830">
    <property type="entry name" value="Delta_COP_N"/>
    <property type="match status" value="1"/>
</dbReference>
<dbReference type="RefSeq" id="XP_026189940.1">
    <property type="nucleotide sequence ID" value="XM_026334155.1"/>
</dbReference>
<dbReference type="GO" id="GO:0051645">
    <property type="term" value="P:Golgi localization"/>
    <property type="evidence" value="ECO:0007669"/>
    <property type="project" value="TreeGrafter"/>
</dbReference>
<sequence>MVVIGACITSRVRPLLARQFVDIRKAKVEGLLNAFLKLVDYSGSDHTYLETESVRYVYQPVENLYLVLITTKSSNIFEDLGTLRMFVSIVQDTCGEGHSSSSSLEESVAAHAFDIIFMLDELISGGYREALTLQQIQSFVAMDSHEEKLQKMIAEGKEKEQADRMREIAQRLEKERQAAKKAGKGLDIASFRGALASPQLSRGPTPAVSAPDTGAPTEHYWGAGSAPGGVYDSRSQASPGESSGAPPRGSQQAKGMQLGMKRTHGGDDGLLQSLVQDEHTNPSGGYGEEVHQQEAVNNLLADPVSVLIEEKVKASLQAEGVLKEVELQGTFFVTANDPQRGSLASFQLTPEDKRFKMKSHPNVDKAALSQSNLLQVRDPSRPLPPFQPAPLLKWRINEKDESLVPLAVSCWPSSTPTGTVLTVELEVTDTTKRLEDVHVSFMCPAQANPQVLRTDAGATEQDDVSVHWFLPEMGQDLSAATIELAANTNLATLMPFSVEMHSRDNICCVEVLQCSHMETKAEVPFSLTRRVDYLLTIHP</sequence>
<proteinExistence type="inferred from homology"/>
<evidence type="ECO:0000256" key="11">
    <source>
        <dbReference type="RuleBase" id="RU366052"/>
    </source>
</evidence>
<evidence type="ECO:0000256" key="2">
    <source>
        <dbReference type="ARBA" id="ARBA00011775"/>
    </source>
</evidence>
<accession>A0A6P6RS60</accession>
<keyword evidence="9 10" id="KW-0968">Cytoplasmic vesicle</keyword>
<evidence type="ECO:0000256" key="6">
    <source>
        <dbReference type="ARBA" id="ARBA00022927"/>
    </source>
</evidence>
<comment type="function">
    <text evidence="10">The coatomer is a cytosolic protein complex that binds to dilysine motifs and reversibly associates with Golgi non-clathrin-coated vesicles, which further mediate biosynthetic protein transport from the ER, via the Golgi up to the trans Golgi network. Coatomer complex is required for budding from Golgi membranes, and is essential for the retrograde Golgi-to-ER transport of dilysine-tagged proteins.</text>
</comment>
<keyword evidence="4 10" id="KW-0963">Cytoplasm</keyword>
<evidence type="ECO:0000259" key="14">
    <source>
        <dbReference type="PROSITE" id="PS51072"/>
    </source>
</evidence>
<evidence type="ECO:0000256" key="12">
    <source>
        <dbReference type="SAM" id="Coils"/>
    </source>
</evidence>
<dbReference type="GeneID" id="34618616"/>
<evidence type="ECO:0000256" key="7">
    <source>
        <dbReference type="ARBA" id="ARBA00023034"/>
    </source>
</evidence>
<dbReference type="Pfam" id="PF00928">
    <property type="entry name" value="Adap_comp_sub"/>
    <property type="match status" value="1"/>
</dbReference>
<feature type="region of interest" description="Disordered" evidence="13">
    <location>
        <begin position="197"/>
        <end position="270"/>
    </location>
</feature>
<dbReference type="Gene3D" id="3.30.450.60">
    <property type="match status" value="1"/>
</dbReference>
<comment type="subcellular location">
    <subcellularLocation>
        <location evidence="10 11">Cytoplasm</location>
    </subcellularLocation>
    <subcellularLocation>
        <location evidence="10 11">Cytoplasmic vesicle</location>
        <location evidence="10 11">COPI-coated vesicle membrane</location>
        <topology evidence="10 11">Peripheral membrane protein</topology>
        <orientation evidence="10 11">Cytoplasmic side</orientation>
    </subcellularLocation>
    <subcellularLocation>
        <location evidence="10 11">Golgi apparatus membrane</location>
        <topology evidence="10 11">Peripheral membrane protein</topology>
        <orientation evidence="10 11">Cytoplasmic side</orientation>
    </subcellularLocation>
</comment>
<dbReference type="FunFam" id="3.30.450.60:FF:000003">
    <property type="entry name" value="Coatomer subunit delta"/>
    <property type="match status" value="1"/>
</dbReference>
<keyword evidence="5 10" id="KW-0931">ER-Golgi transport</keyword>
<keyword evidence="3 10" id="KW-0813">Transport</keyword>
<evidence type="ECO:0000256" key="10">
    <source>
        <dbReference type="RuleBase" id="RU364018"/>
    </source>
</evidence>
<dbReference type="SUPFAM" id="SSF49447">
    <property type="entry name" value="Second domain of Mu2 adaptin subunit (ap50) of ap2 adaptor"/>
    <property type="match status" value="1"/>
</dbReference>
<dbReference type="GO" id="GO:0006890">
    <property type="term" value="P:retrograde vesicle-mediated transport, Golgi to endoplasmic reticulum"/>
    <property type="evidence" value="ECO:0007669"/>
    <property type="project" value="UniProtKB-UniRule"/>
</dbReference>
<evidence type="ECO:0000256" key="9">
    <source>
        <dbReference type="ARBA" id="ARBA00023329"/>
    </source>
</evidence>
<evidence type="ECO:0000313" key="15">
    <source>
        <dbReference type="Proteomes" id="UP000515125"/>
    </source>
</evidence>
<dbReference type="InterPro" id="IPR028565">
    <property type="entry name" value="MHD"/>
</dbReference>
<evidence type="ECO:0000256" key="8">
    <source>
        <dbReference type="ARBA" id="ARBA00023136"/>
    </source>
</evidence>
<keyword evidence="8 10" id="KW-0472">Membrane</keyword>
<dbReference type="InterPro" id="IPR011012">
    <property type="entry name" value="Longin-like_dom_sf"/>
</dbReference>
<dbReference type="SUPFAM" id="SSF64356">
    <property type="entry name" value="SNARE-like"/>
    <property type="match status" value="1"/>
</dbReference>
<dbReference type="GO" id="GO:0015031">
    <property type="term" value="P:protein transport"/>
    <property type="evidence" value="ECO:0007669"/>
    <property type="project" value="UniProtKB-KW"/>
</dbReference>
<organism evidence="15 16">
    <name type="scientific">Cyclospora cayetanensis</name>
    <dbReference type="NCBI Taxonomy" id="88456"/>
    <lineage>
        <taxon>Eukaryota</taxon>
        <taxon>Sar</taxon>
        <taxon>Alveolata</taxon>
        <taxon>Apicomplexa</taxon>
        <taxon>Conoidasida</taxon>
        <taxon>Coccidia</taxon>
        <taxon>Eucoccidiorida</taxon>
        <taxon>Eimeriorina</taxon>
        <taxon>Eimeriidae</taxon>
        <taxon>Cyclospora</taxon>
    </lineage>
</organism>
<evidence type="ECO:0000313" key="16">
    <source>
        <dbReference type="RefSeq" id="XP_026189940.1"/>
    </source>
</evidence>
<comment type="similarity">
    <text evidence="1 10">Belongs to the adaptor complexes medium subunit family. Delta-COP subfamily.</text>
</comment>
<keyword evidence="6 10" id="KW-0653">Protein transport</keyword>
<keyword evidence="12" id="KW-0175">Coiled coil</keyword>
<evidence type="ECO:0000256" key="5">
    <source>
        <dbReference type="ARBA" id="ARBA00022892"/>
    </source>
</evidence>
<dbReference type="AlphaFoldDB" id="A0A6P6RS60"/>
<dbReference type="PANTHER" id="PTHR10121">
    <property type="entry name" value="COATOMER SUBUNIT DELTA"/>
    <property type="match status" value="1"/>
</dbReference>
<evidence type="ECO:0000256" key="3">
    <source>
        <dbReference type="ARBA" id="ARBA00022448"/>
    </source>
</evidence>